<dbReference type="Proteomes" id="UP000306912">
    <property type="component" value="Unassembled WGS sequence"/>
</dbReference>
<name>A0A5R8QEN6_9FIRM</name>
<sequence>MDRVVRIIDIEQQYREFVFEEYIKPYMQKLDERQTAAFKKALKIQYRHDIETMKIPKDVSKYIQYMNLDEVTIKMEFAEYIELESKSEYFE</sequence>
<evidence type="ECO:0000313" key="2">
    <source>
        <dbReference type="Proteomes" id="UP000306912"/>
    </source>
</evidence>
<evidence type="ECO:0000313" key="1">
    <source>
        <dbReference type="EMBL" id="TLG75490.1"/>
    </source>
</evidence>
<organism evidence="1 2">
    <name type="scientific">Culicoidibacter larvae</name>
    <dbReference type="NCBI Taxonomy" id="2579976"/>
    <lineage>
        <taxon>Bacteria</taxon>
        <taxon>Bacillati</taxon>
        <taxon>Bacillota</taxon>
        <taxon>Culicoidibacteria</taxon>
        <taxon>Culicoidibacterales</taxon>
        <taxon>Culicoidibacteraceae</taxon>
        <taxon>Culicoidibacter</taxon>
    </lineage>
</organism>
<comment type="caution">
    <text evidence="1">The sequence shown here is derived from an EMBL/GenBank/DDBJ whole genome shotgun (WGS) entry which is preliminary data.</text>
</comment>
<keyword evidence="2" id="KW-1185">Reference proteome</keyword>
<reference evidence="1 2" key="1">
    <citation type="submission" date="2019-05" db="EMBL/GenBank/DDBJ databases">
        <title>Culicoidintestinum kansasii gen. nov., sp. nov. from the gastrointestinal tract of the biting midge, Culicoides sonorensis.</title>
        <authorList>
            <person name="Neupane S."/>
            <person name="Ghosh A."/>
            <person name="Gunther S."/>
            <person name="Martin K."/>
            <person name="Zurek L."/>
        </authorList>
    </citation>
    <scope>NUCLEOTIDE SEQUENCE [LARGE SCALE GENOMIC DNA]</scope>
    <source>
        <strain evidence="1 2">CS-1</strain>
    </source>
</reference>
<dbReference type="AlphaFoldDB" id="A0A5R8QEN6"/>
<protein>
    <submittedName>
        <fullName evidence="1">Uncharacterized protein</fullName>
    </submittedName>
</protein>
<proteinExistence type="predicted"/>
<accession>A0A5R8QEN6</accession>
<dbReference type="EMBL" id="VBWP01000003">
    <property type="protein sequence ID" value="TLG75490.1"/>
    <property type="molecule type" value="Genomic_DNA"/>
</dbReference>
<gene>
    <name evidence="1" type="ORF">FEZ08_05450</name>
</gene>
<dbReference type="InParanoid" id="A0A5R8QEN6"/>